<evidence type="ECO:0000313" key="2">
    <source>
        <dbReference type="Proteomes" id="UP001610563"/>
    </source>
</evidence>
<protein>
    <submittedName>
        <fullName evidence="1">Uncharacterized protein</fullName>
    </submittedName>
</protein>
<keyword evidence="2" id="KW-1185">Reference proteome</keyword>
<comment type="caution">
    <text evidence="1">The sequence shown here is derived from an EMBL/GenBank/DDBJ whole genome shotgun (WGS) entry which is preliminary data.</text>
</comment>
<dbReference type="Proteomes" id="UP001610563">
    <property type="component" value="Unassembled WGS sequence"/>
</dbReference>
<proteinExistence type="predicted"/>
<accession>A0ABR4FQQ9</accession>
<sequence length="180" mass="19804">MSNAYMQPLAPHPPPSPPTLDLYIAFGRRPNALCQQHWLLILAPSFSSVGTYYSVKSQGGIYTHSISPNRPLNTPSIEITGKLSTIPLEAGAVVDAIAQSITPQRCPLYVIEALCELEKCGLIGEGIAKFYERMVPPSMLQWAVREKGMREVDAVSVLVDVVAHARRLGVDDLEYDTCFF</sequence>
<dbReference type="EMBL" id="JBFTWV010000140">
    <property type="protein sequence ID" value="KAL2785585.1"/>
    <property type="molecule type" value="Genomic_DNA"/>
</dbReference>
<organism evidence="1 2">
    <name type="scientific">Aspergillus keveii</name>
    <dbReference type="NCBI Taxonomy" id="714993"/>
    <lineage>
        <taxon>Eukaryota</taxon>
        <taxon>Fungi</taxon>
        <taxon>Dikarya</taxon>
        <taxon>Ascomycota</taxon>
        <taxon>Pezizomycotina</taxon>
        <taxon>Eurotiomycetes</taxon>
        <taxon>Eurotiomycetidae</taxon>
        <taxon>Eurotiales</taxon>
        <taxon>Aspergillaceae</taxon>
        <taxon>Aspergillus</taxon>
        <taxon>Aspergillus subgen. Nidulantes</taxon>
    </lineage>
</organism>
<evidence type="ECO:0000313" key="1">
    <source>
        <dbReference type="EMBL" id="KAL2785585.1"/>
    </source>
</evidence>
<name>A0ABR4FQQ9_9EURO</name>
<reference evidence="1 2" key="1">
    <citation type="submission" date="2024-07" db="EMBL/GenBank/DDBJ databases">
        <title>Section-level genome sequencing and comparative genomics of Aspergillus sections Usti and Cavernicolus.</title>
        <authorList>
            <consortium name="Lawrence Berkeley National Laboratory"/>
            <person name="Nybo J.L."/>
            <person name="Vesth T.C."/>
            <person name="Theobald S."/>
            <person name="Frisvad J.C."/>
            <person name="Larsen T.O."/>
            <person name="Kjaerboelling I."/>
            <person name="Rothschild-Mancinelli K."/>
            <person name="Lyhne E.K."/>
            <person name="Kogle M.E."/>
            <person name="Barry K."/>
            <person name="Clum A."/>
            <person name="Na H."/>
            <person name="Ledsgaard L."/>
            <person name="Lin J."/>
            <person name="Lipzen A."/>
            <person name="Kuo A."/>
            <person name="Riley R."/>
            <person name="Mondo S."/>
            <person name="Labutti K."/>
            <person name="Haridas S."/>
            <person name="Pangalinan J."/>
            <person name="Salamov A.A."/>
            <person name="Simmons B.A."/>
            <person name="Magnuson J.K."/>
            <person name="Chen J."/>
            <person name="Drula E."/>
            <person name="Henrissat B."/>
            <person name="Wiebenga A."/>
            <person name="Lubbers R.J."/>
            <person name="Gomes A.C."/>
            <person name="Makela M.R."/>
            <person name="Stajich J."/>
            <person name="Grigoriev I.V."/>
            <person name="Mortensen U.H."/>
            <person name="De Vries R.P."/>
            <person name="Baker S.E."/>
            <person name="Andersen M.R."/>
        </authorList>
    </citation>
    <scope>NUCLEOTIDE SEQUENCE [LARGE SCALE GENOMIC DNA]</scope>
    <source>
        <strain evidence="1 2">CBS 209.92</strain>
    </source>
</reference>
<gene>
    <name evidence="1" type="ORF">BJX66DRAFT_342955</name>
</gene>